<dbReference type="EMBL" id="OV725082">
    <property type="protein sequence ID" value="CAH1405493.1"/>
    <property type="molecule type" value="Genomic_DNA"/>
</dbReference>
<keyword evidence="1" id="KW-0472">Membrane</keyword>
<keyword evidence="3" id="KW-1185">Reference proteome</keyword>
<dbReference type="Proteomes" id="UP001152798">
    <property type="component" value="Chromosome 6"/>
</dbReference>
<accession>A0A9P0HMJ3</accession>
<keyword evidence="1" id="KW-0812">Transmembrane</keyword>
<protein>
    <submittedName>
        <fullName evidence="2">Uncharacterized protein</fullName>
    </submittedName>
</protein>
<dbReference type="OrthoDB" id="10316854at2759"/>
<evidence type="ECO:0000256" key="1">
    <source>
        <dbReference type="SAM" id="Phobius"/>
    </source>
</evidence>
<name>A0A9P0HMJ3_NEZVI</name>
<organism evidence="2 3">
    <name type="scientific">Nezara viridula</name>
    <name type="common">Southern green stink bug</name>
    <name type="synonym">Cimex viridulus</name>
    <dbReference type="NCBI Taxonomy" id="85310"/>
    <lineage>
        <taxon>Eukaryota</taxon>
        <taxon>Metazoa</taxon>
        <taxon>Ecdysozoa</taxon>
        <taxon>Arthropoda</taxon>
        <taxon>Hexapoda</taxon>
        <taxon>Insecta</taxon>
        <taxon>Pterygota</taxon>
        <taxon>Neoptera</taxon>
        <taxon>Paraneoptera</taxon>
        <taxon>Hemiptera</taxon>
        <taxon>Heteroptera</taxon>
        <taxon>Panheteroptera</taxon>
        <taxon>Pentatomomorpha</taxon>
        <taxon>Pentatomoidea</taxon>
        <taxon>Pentatomidae</taxon>
        <taxon>Pentatominae</taxon>
        <taxon>Nezara</taxon>
    </lineage>
</organism>
<gene>
    <name evidence="2" type="ORF">NEZAVI_LOCUS13699</name>
</gene>
<keyword evidence="1" id="KW-1133">Transmembrane helix</keyword>
<evidence type="ECO:0000313" key="2">
    <source>
        <dbReference type="EMBL" id="CAH1405493.1"/>
    </source>
</evidence>
<sequence>MEESEEEEIPPKMLWISSESEKREKKRLANISPSWSPLEGHQKITLNTGDIAEEGILGEMGWQLVAVLFGLLSFVLYKSS</sequence>
<feature type="transmembrane region" description="Helical" evidence="1">
    <location>
        <begin position="60"/>
        <end position="77"/>
    </location>
</feature>
<dbReference type="AlphaFoldDB" id="A0A9P0HMJ3"/>
<reference evidence="2" key="1">
    <citation type="submission" date="2022-01" db="EMBL/GenBank/DDBJ databases">
        <authorList>
            <person name="King R."/>
        </authorList>
    </citation>
    <scope>NUCLEOTIDE SEQUENCE</scope>
</reference>
<proteinExistence type="predicted"/>
<evidence type="ECO:0000313" key="3">
    <source>
        <dbReference type="Proteomes" id="UP001152798"/>
    </source>
</evidence>